<dbReference type="AlphaFoldDB" id="A0A914WBK2"/>
<sequence length="313" mass="35606">MPLTFADETEELLASAAVDQKRLLATVYTKYKDIAAKFYNQDYVTLSETDGLLYIHQNEFAIAYTNDERTLWLGSGDATTCHIVILRQKETGVTLLSHVDSSADERMIARFVSSMRKAVTQFGEYTKPWRFDLWLFGGFTDAKGYSSEISSLLLSEFHKASISIDLQVACITKLNTAMRDGQPVPRITGVAICLKSGQVVPAIFADRGPDLPLRMTSCTEGMRNVYDYERRVMSIQPFLYWPISRADRLLSMSDEWFLQNLSTSPHCEPADFVANMRASIQFATDNPNPEKLFNGRPREYQRNNQTGRWKMID</sequence>
<dbReference type="Proteomes" id="UP000887566">
    <property type="component" value="Unplaced"/>
</dbReference>
<dbReference type="GO" id="GO:0005634">
    <property type="term" value="C:nucleus"/>
    <property type="evidence" value="ECO:0007669"/>
    <property type="project" value="TreeGrafter"/>
</dbReference>
<protein>
    <submittedName>
        <fullName evidence="2">Protein N-terminal asparagine amidohydrolase</fullName>
    </submittedName>
</protein>
<dbReference type="InterPro" id="IPR026750">
    <property type="entry name" value="NTAN1"/>
</dbReference>
<dbReference type="WBParaSite" id="PSAMB.scaffold3472size18131.g21556.t1">
    <property type="protein sequence ID" value="PSAMB.scaffold3472size18131.g21556.t1"/>
    <property type="gene ID" value="PSAMB.scaffold3472size18131.g21556"/>
</dbReference>
<evidence type="ECO:0000313" key="1">
    <source>
        <dbReference type="Proteomes" id="UP000887566"/>
    </source>
</evidence>
<dbReference type="PANTHER" id="PTHR12498:SF0">
    <property type="entry name" value="PROTEIN N-TERMINAL ASPARAGINE AMIDOHYDROLASE"/>
    <property type="match status" value="1"/>
</dbReference>
<proteinExistence type="predicted"/>
<keyword evidence="1" id="KW-1185">Reference proteome</keyword>
<name>A0A914WBK2_9BILA</name>
<dbReference type="GO" id="GO:0008418">
    <property type="term" value="F:protein-N-terminal asparagine amidohydrolase activity"/>
    <property type="evidence" value="ECO:0007669"/>
    <property type="project" value="InterPro"/>
</dbReference>
<dbReference type="GO" id="GO:0006511">
    <property type="term" value="P:ubiquitin-dependent protein catabolic process"/>
    <property type="evidence" value="ECO:0007669"/>
    <property type="project" value="TreeGrafter"/>
</dbReference>
<dbReference type="Pfam" id="PF14736">
    <property type="entry name" value="N_Asn_amidohyd"/>
    <property type="match status" value="1"/>
</dbReference>
<evidence type="ECO:0000313" key="2">
    <source>
        <dbReference type="WBParaSite" id="PSAMB.scaffold3472size18131.g21556.t1"/>
    </source>
</evidence>
<accession>A0A914WBK2</accession>
<dbReference type="PANTHER" id="PTHR12498">
    <property type="entry name" value="N-TERMINAL ASPARAGINE AMIDOHYDROLASE"/>
    <property type="match status" value="1"/>
</dbReference>
<organism evidence="1 2">
    <name type="scientific">Plectus sambesii</name>
    <dbReference type="NCBI Taxonomy" id="2011161"/>
    <lineage>
        <taxon>Eukaryota</taxon>
        <taxon>Metazoa</taxon>
        <taxon>Ecdysozoa</taxon>
        <taxon>Nematoda</taxon>
        <taxon>Chromadorea</taxon>
        <taxon>Plectida</taxon>
        <taxon>Plectina</taxon>
        <taxon>Plectoidea</taxon>
        <taxon>Plectidae</taxon>
        <taxon>Plectus</taxon>
    </lineage>
</organism>
<reference evidence="2" key="1">
    <citation type="submission" date="2022-11" db="UniProtKB">
        <authorList>
            <consortium name="WormBaseParasite"/>
        </authorList>
    </citation>
    <scope>IDENTIFICATION</scope>
</reference>